<feature type="compositionally biased region" description="Low complexity" evidence="6">
    <location>
        <begin position="391"/>
        <end position="408"/>
    </location>
</feature>
<dbReference type="AlphaFoldDB" id="A0A8J7TMD0"/>
<evidence type="ECO:0000256" key="2">
    <source>
        <dbReference type="ARBA" id="ARBA00022723"/>
    </source>
</evidence>
<dbReference type="InterPro" id="IPR011990">
    <property type="entry name" value="TPR-like_helical_dom_sf"/>
</dbReference>
<proteinExistence type="predicted"/>
<keyword evidence="3" id="KW-0378">Hydrolase</keyword>
<dbReference type="InterPro" id="IPR019734">
    <property type="entry name" value="TPR_rpt"/>
</dbReference>
<dbReference type="Pfam" id="PF00413">
    <property type="entry name" value="Peptidase_M10"/>
    <property type="match status" value="1"/>
</dbReference>
<evidence type="ECO:0000313" key="9">
    <source>
        <dbReference type="Proteomes" id="UP000664277"/>
    </source>
</evidence>
<dbReference type="PANTHER" id="PTHR44366:SF1">
    <property type="entry name" value="UDP-N-ACETYLGLUCOSAMINE--PEPTIDE N-ACETYLGLUCOSAMINYLTRANSFERASE 110 KDA SUBUNIT"/>
    <property type="match status" value="1"/>
</dbReference>
<dbReference type="GO" id="GO:0006508">
    <property type="term" value="P:proteolysis"/>
    <property type="evidence" value="ECO:0007669"/>
    <property type="project" value="UniProtKB-KW"/>
</dbReference>
<evidence type="ECO:0000256" key="4">
    <source>
        <dbReference type="ARBA" id="ARBA00022833"/>
    </source>
</evidence>
<accession>A0A8J7TMD0</accession>
<dbReference type="EMBL" id="JAFLCK010000006">
    <property type="protein sequence ID" value="MBN8659848.1"/>
    <property type="molecule type" value="Genomic_DNA"/>
</dbReference>
<dbReference type="SUPFAM" id="SSF48452">
    <property type="entry name" value="TPR-like"/>
    <property type="match status" value="1"/>
</dbReference>
<dbReference type="Pfam" id="PF13414">
    <property type="entry name" value="TPR_11"/>
    <property type="match status" value="1"/>
</dbReference>
<keyword evidence="1" id="KW-0645">Protease</keyword>
<keyword evidence="4" id="KW-0862">Zinc</keyword>
<dbReference type="InterPro" id="IPR024079">
    <property type="entry name" value="MetalloPept_cat_dom_sf"/>
</dbReference>
<dbReference type="GO" id="GO:0008270">
    <property type="term" value="F:zinc ion binding"/>
    <property type="evidence" value="ECO:0007669"/>
    <property type="project" value="InterPro"/>
</dbReference>
<dbReference type="PANTHER" id="PTHR44366">
    <property type="entry name" value="UDP-N-ACETYLGLUCOSAMINE--PEPTIDE N-ACETYLGLUCOSAMINYLTRANSFERASE 110 KDA SUBUNIT"/>
    <property type="match status" value="1"/>
</dbReference>
<keyword evidence="2" id="KW-0479">Metal-binding</keyword>
<dbReference type="InterPro" id="IPR001818">
    <property type="entry name" value="Pept_M10_metallopeptidase"/>
</dbReference>
<comment type="caution">
    <text evidence="8">The sequence shown here is derived from an EMBL/GenBank/DDBJ whole genome shotgun (WGS) entry which is preliminary data.</text>
</comment>
<dbReference type="Gene3D" id="3.40.390.10">
    <property type="entry name" value="Collagenase (Catalytic Domain)"/>
    <property type="match status" value="1"/>
</dbReference>
<evidence type="ECO:0000313" key="8">
    <source>
        <dbReference type="EMBL" id="MBN8659848.1"/>
    </source>
</evidence>
<dbReference type="SMART" id="SM00235">
    <property type="entry name" value="ZnMc"/>
    <property type="match status" value="1"/>
</dbReference>
<keyword evidence="5" id="KW-0802">TPR repeat</keyword>
<dbReference type="PROSITE" id="PS50005">
    <property type="entry name" value="TPR"/>
    <property type="match status" value="2"/>
</dbReference>
<dbReference type="InterPro" id="IPR006026">
    <property type="entry name" value="Peptidase_Metallo"/>
</dbReference>
<organism evidence="8 9">
    <name type="scientific">Candidatus Obscuribacter phosphatis</name>
    <dbReference type="NCBI Taxonomy" id="1906157"/>
    <lineage>
        <taxon>Bacteria</taxon>
        <taxon>Bacillati</taxon>
        <taxon>Candidatus Melainabacteria</taxon>
        <taxon>Candidatus Obscuribacterales</taxon>
        <taxon>Candidatus Obscuribacteraceae</taxon>
        <taxon>Candidatus Obscuribacter</taxon>
    </lineage>
</organism>
<protein>
    <submittedName>
        <fullName evidence="8">Tetratricopeptide repeat protein</fullName>
    </submittedName>
</protein>
<dbReference type="GO" id="GO:0031012">
    <property type="term" value="C:extracellular matrix"/>
    <property type="evidence" value="ECO:0007669"/>
    <property type="project" value="InterPro"/>
</dbReference>
<dbReference type="Proteomes" id="UP000664277">
    <property type="component" value="Unassembled WGS sequence"/>
</dbReference>
<feature type="repeat" description="TPR" evidence="5">
    <location>
        <begin position="106"/>
        <end position="139"/>
    </location>
</feature>
<evidence type="ECO:0000259" key="7">
    <source>
        <dbReference type="SMART" id="SM00235"/>
    </source>
</evidence>
<evidence type="ECO:0000256" key="1">
    <source>
        <dbReference type="ARBA" id="ARBA00022670"/>
    </source>
</evidence>
<feature type="region of interest" description="Disordered" evidence="6">
    <location>
        <begin position="380"/>
        <end position="408"/>
    </location>
</feature>
<dbReference type="GO" id="GO:0006493">
    <property type="term" value="P:protein O-linked glycosylation"/>
    <property type="evidence" value="ECO:0007669"/>
    <property type="project" value="InterPro"/>
</dbReference>
<name>A0A8J7TMD0_9BACT</name>
<dbReference type="SMART" id="SM00028">
    <property type="entry name" value="TPR"/>
    <property type="match status" value="2"/>
</dbReference>
<evidence type="ECO:0000256" key="6">
    <source>
        <dbReference type="SAM" id="MobiDB-lite"/>
    </source>
</evidence>
<dbReference type="GO" id="GO:0004222">
    <property type="term" value="F:metalloendopeptidase activity"/>
    <property type="evidence" value="ECO:0007669"/>
    <property type="project" value="InterPro"/>
</dbReference>
<dbReference type="SUPFAM" id="SSF55486">
    <property type="entry name" value="Metalloproteases ('zincins'), catalytic domain"/>
    <property type="match status" value="1"/>
</dbReference>
<feature type="domain" description="Peptidase metallopeptidase" evidence="7">
    <location>
        <begin position="214"/>
        <end position="378"/>
    </location>
</feature>
<sequence length="408" mass="44556">MSAIRKTGKVMLSELHVLSLPKSAVAFMLLAALSLSQGLFGRNASTEAQAQQQQMQYFTSDGKVITGETVTAYKLLQESLPLLQSNRNEEAVAKLSEAARLAPNLAEVHNNLGLGLAKLGRTDEAQAELEQAVRLKPELAVALMSLGGIYQTQGKIQMAIDTYSEFARRFPNHPDVSKVKAIVAGMRKEIAEGTLAVESTAAPADNYLTELKGSLMTWPKERMPIKVYIAPGNNLNGFRPSFDQILRRSFDEWAAASAGLVSFQFVPSPKEANITCSWSDNPASFRNRAEAGETNLKADSKGLIEGTIVMSTVPLVQALPVTDNFLKQTCLHEIGHALGFGGHTNNPADIMFFTVRFADREPHLGQRDTRSVQMLYSRNANNMNSPNTMTSPNNVYSPNNMNSPNNPN</sequence>
<dbReference type="InterPro" id="IPR037919">
    <property type="entry name" value="OGT"/>
</dbReference>
<evidence type="ECO:0000256" key="5">
    <source>
        <dbReference type="PROSITE-ProRule" id="PRU00339"/>
    </source>
</evidence>
<feature type="repeat" description="TPR" evidence="5">
    <location>
        <begin position="140"/>
        <end position="173"/>
    </location>
</feature>
<dbReference type="Gene3D" id="1.25.40.10">
    <property type="entry name" value="Tetratricopeptide repeat domain"/>
    <property type="match status" value="1"/>
</dbReference>
<reference evidence="8" key="1">
    <citation type="submission" date="2021-02" db="EMBL/GenBank/DDBJ databases">
        <title>Genome-Resolved Metagenomics of a Microbial Community Performing Photosynthetic Biological Nutrient Removal.</title>
        <authorList>
            <person name="Mcdaniel E.A."/>
        </authorList>
    </citation>
    <scope>NUCLEOTIDE SEQUENCE</scope>
    <source>
        <strain evidence="8">UWPOB_OBS1</strain>
    </source>
</reference>
<feature type="compositionally biased region" description="Polar residues" evidence="6">
    <location>
        <begin position="380"/>
        <end position="390"/>
    </location>
</feature>
<dbReference type="GO" id="GO:0097363">
    <property type="term" value="F:protein O-acetylglucosaminyltransferase activity"/>
    <property type="evidence" value="ECO:0007669"/>
    <property type="project" value="TreeGrafter"/>
</dbReference>
<gene>
    <name evidence="8" type="ORF">J0M35_05760</name>
</gene>
<evidence type="ECO:0000256" key="3">
    <source>
        <dbReference type="ARBA" id="ARBA00022801"/>
    </source>
</evidence>